<comment type="caution">
    <text evidence="1">The sequence shown here is derived from an EMBL/GenBank/DDBJ whole genome shotgun (WGS) entry which is preliminary data.</text>
</comment>
<keyword evidence="2" id="KW-1185">Reference proteome</keyword>
<accession>A0ABV7F8A7</accession>
<evidence type="ECO:0008006" key="3">
    <source>
        <dbReference type="Google" id="ProtNLM"/>
    </source>
</evidence>
<protein>
    <recommendedName>
        <fullName evidence="3">DUF559 domain-containing protein</fullName>
    </recommendedName>
</protein>
<dbReference type="EMBL" id="JBHRTP010000109">
    <property type="protein sequence ID" value="MFC3111289.1"/>
    <property type="molecule type" value="Genomic_DNA"/>
</dbReference>
<evidence type="ECO:0000313" key="2">
    <source>
        <dbReference type="Proteomes" id="UP001595530"/>
    </source>
</evidence>
<dbReference type="InterPro" id="IPR011335">
    <property type="entry name" value="Restrct_endonuc-II-like"/>
</dbReference>
<dbReference type="Proteomes" id="UP001595530">
    <property type="component" value="Unassembled WGS sequence"/>
</dbReference>
<reference evidence="2" key="1">
    <citation type="journal article" date="2019" name="Int. J. Syst. Evol. Microbiol.">
        <title>The Global Catalogue of Microorganisms (GCM) 10K type strain sequencing project: providing services to taxonomists for standard genome sequencing and annotation.</title>
        <authorList>
            <consortium name="The Broad Institute Genomics Platform"/>
            <consortium name="The Broad Institute Genome Sequencing Center for Infectious Disease"/>
            <person name="Wu L."/>
            <person name="Ma J."/>
        </authorList>
    </citation>
    <scope>NUCLEOTIDE SEQUENCE [LARGE SCALE GENOMIC DNA]</scope>
    <source>
        <strain evidence="2">KCTC 42986</strain>
    </source>
</reference>
<dbReference type="RefSeq" id="WP_390333431.1">
    <property type="nucleotide sequence ID" value="NZ_JBHRTP010000109.1"/>
</dbReference>
<proteinExistence type="predicted"/>
<name>A0ABV7F8A7_9BURK</name>
<dbReference type="SUPFAM" id="SSF52980">
    <property type="entry name" value="Restriction endonuclease-like"/>
    <property type="match status" value="1"/>
</dbReference>
<organism evidence="1 2">
    <name type="scientific">Undibacterium arcticum</name>
    <dbReference type="NCBI Taxonomy" id="1762892"/>
    <lineage>
        <taxon>Bacteria</taxon>
        <taxon>Pseudomonadati</taxon>
        <taxon>Pseudomonadota</taxon>
        <taxon>Betaproteobacteria</taxon>
        <taxon>Burkholderiales</taxon>
        <taxon>Oxalobacteraceae</taxon>
        <taxon>Undibacterium</taxon>
    </lineage>
</organism>
<gene>
    <name evidence="1" type="ORF">ACFOFO_25650</name>
</gene>
<sequence length="72" mass="8529">MKKQLPLFWQWHGKHKQDFVRDRERQNLLCVHGWRILRFSAGMIYQQLPEQLEHVALALATGPAPILPDRVD</sequence>
<evidence type="ECO:0000313" key="1">
    <source>
        <dbReference type="EMBL" id="MFC3111289.1"/>
    </source>
</evidence>